<sequence length="137" mass="14794">MFAQRLHELRLRFRGDVLRGQHVPDQGLEVGALAQRRQAHTQAVEAVVEVRAECTVGHALCEVPVRGRDQGEIHRFLVAAAHRHDTLLLKHAEKPGLQCLGHLADLVEEQGPAVRLVHPAPGALATGAGECPGGIPE</sequence>
<evidence type="ECO:0000313" key="1">
    <source>
        <dbReference type="EMBL" id="QEA07941.1"/>
    </source>
</evidence>
<dbReference type="AlphaFoldDB" id="A0A5B8RH28"/>
<organism evidence="1">
    <name type="scientific">uncultured organism</name>
    <dbReference type="NCBI Taxonomy" id="155900"/>
    <lineage>
        <taxon>unclassified sequences</taxon>
        <taxon>environmental samples</taxon>
    </lineage>
</organism>
<name>A0A5B8RH28_9ZZZZ</name>
<dbReference type="AntiFam" id="ANF00203">
    <property type="entry name" value="Shadow ORF (opposite algB)"/>
</dbReference>
<reference evidence="1" key="1">
    <citation type="submission" date="2019-06" db="EMBL/GenBank/DDBJ databases">
        <authorList>
            <person name="Murdoch R.W."/>
            <person name="Fathepure B."/>
        </authorList>
    </citation>
    <scope>NUCLEOTIDE SEQUENCE</scope>
</reference>
<proteinExistence type="predicted"/>
<gene>
    <name evidence="1" type="ORF">KBTEX_04307</name>
</gene>
<protein>
    <submittedName>
        <fullName evidence="1">Uncharacterized protein</fullName>
    </submittedName>
</protein>
<dbReference type="EMBL" id="MN079506">
    <property type="protein sequence ID" value="QEA07941.1"/>
    <property type="molecule type" value="Genomic_DNA"/>
</dbReference>
<accession>A0A5B8RH28</accession>
<dbReference type="AntiFam" id="ANF00077">
    <property type="entry name" value="Shadow ORF (opposite AtoC)"/>
</dbReference>